<feature type="region of interest" description="Disordered" evidence="1">
    <location>
        <begin position="170"/>
        <end position="200"/>
    </location>
</feature>
<evidence type="ECO:0000313" key="5">
    <source>
        <dbReference type="Proteomes" id="UP000324241"/>
    </source>
</evidence>
<dbReference type="Proteomes" id="UP000324241">
    <property type="component" value="Unassembled WGS sequence"/>
</dbReference>
<dbReference type="VEuPathDB" id="FungiDB:EYZ11_012809"/>
<dbReference type="EMBL" id="QUQM01000007">
    <property type="protein sequence ID" value="KAA8645237.1"/>
    <property type="molecule type" value="Genomic_DNA"/>
</dbReference>
<comment type="caution">
    <text evidence="3">The sequence shown here is derived from an EMBL/GenBank/DDBJ whole genome shotgun (WGS) entry which is preliminary data.</text>
</comment>
<reference evidence="2 5" key="2">
    <citation type="submission" date="2019-08" db="EMBL/GenBank/DDBJ databases">
        <title>The genome sequence of a newly discovered highly antifungal drug resistant Aspergillus species, Aspergillus tanneri NIH 1004.</title>
        <authorList>
            <person name="Mounaud S."/>
            <person name="Singh I."/>
            <person name="Joardar V."/>
            <person name="Pakala S."/>
            <person name="Pakala S."/>
            <person name="Venepally P."/>
            <person name="Chung J.K."/>
            <person name="Losada L."/>
            <person name="Nierman W.C."/>
        </authorList>
    </citation>
    <scope>NUCLEOTIDE SEQUENCE [LARGE SCALE GENOMIC DNA]</scope>
    <source>
        <strain evidence="2 5">NIH1004</strain>
    </source>
</reference>
<evidence type="ECO:0000313" key="4">
    <source>
        <dbReference type="Proteomes" id="UP000308092"/>
    </source>
</evidence>
<evidence type="ECO:0000313" key="3">
    <source>
        <dbReference type="EMBL" id="THC87747.1"/>
    </source>
</evidence>
<dbReference type="OrthoDB" id="5355126at2759"/>
<organism evidence="3 4">
    <name type="scientific">Aspergillus tanneri</name>
    <dbReference type="NCBI Taxonomy" id="1220188"/>
    <lineage>
        <taxon>Eukaryota</taxon>
        <taxon>Fungi</taxon>
        <taxon>Dikarya</taxon>
        <taxon>Ascomycota</taxon>
        <taxon>Pezizomycotina</taxon>
        <taxon>Eurotiomycetes</taxon>
        <taxon>Eurotiomycetidae</taxon>
        <taxon>Eurotiales</taxon>
        <taxon>Aspergillaceae</taxon>
        <taxon>Aspergillus</taxon>
        <taxon>Aspergillus subgen. Circumdati</taxon>
    </lineage>
</organism>
<name>A0A4S3J1E6_9EURO</name>
<dbReference type="GeneID" id="54329358"/>
<accession>A0A4S3J1E6</accession>
<dbReference type="Gene3D" id="1.20.120.20">
    <property type="entry name" value="Apolipoprotein"/>
    <property type="match status" value="1"/>
</dbReference>
<proteinExistence type="predicted"/>
<evidence type="ECO:0000313" key="2">
    <source>
        <dbReference type="EMBL" id="KAA8645237.1"/>
    </source>
</evidence>
<reference evidence="3 4" key="1">
    <citation type="submission" date="2019-03" db="EMBL/GenBank/DDBJ databases">
        <title>The genome sequence of a newly discovered highly antifungal drug resistant Aspergillus species, Aspergillus tanneri NIH 1004.</title>
        <authorList>
            <person name="Mounaud S."/>
            <person name="Singh I."/>
            <person name="Joardar V."/>
            <person name="Pakala S."/>
            <person name="Pakala S."/>
            <person name="Venepally P."/>
            <person name="Hoover J."/>
            <person name="Nierman W."/>
            <person name="Chung J."/>
            <person name="Losada L."/>
        </authorList>
    </citation>
    <scope>NUCLEOTIDE SEQUENCE [LARGE SCALE GENOMIC DNA]</scope>
    <source>
        <strain evidence="3 4">NIH1004</strain>
    </source>
</reference>
<evidence type="ECO:0000256" key="1">
    <source>
        <dbReference type="SAM" id="MobiDB-lite"/>
    </source>
</evidence>
<sequence length="200" mass="21716">MFKNPAGIFAALAATGAAGYYLLRSGGDPKVAHGQIRHDAERTVNIVNEADKVRNKADAYIQQTVKDARTKAKEADIYLEQAVYFSSSIPCSSAIRRDAIKNHSDNPPLQIKDLRDKASATDQQLTDAAKDSMTKLENYLEEIRRDVNSNVDEFDRSLEKQTAKARKALADWLGGGNSDGGNKDGASKDAGSNDGGNKKQ</sequence>
<dbReference type="Proteomes" id="UP000308092">
    <property type="component" value="Unassembled WGS sequence"/>
</dbReference>
<gene>
    <name evidence="2" type="ORF">ATNIH1004_006656</name>
    <name evidence="3" type="ORF">EYZ11_012809</name>
</gene>
<dbReference type="RefSeq" id="XP_033424598.1">
    <property type="nucleotide sequence ID" value="XM_033571283.1"/>
</dbReference>
<dbReference type="EMBL" id="SOSA01001058">
    <property type="protein sequence ID" value="THC87747.1"/>
    <property type="molecule type" value="Genomic_DNA"/>
</dbReference>
<dbReference type="AlphaFoldDB" id="A0A4S3J1E6"/>
<protein>
    <submittedName>
        <fullName evidence="3">Uncharacterized protein</fullName>
    </submittedName>
</protein>
<keyword evidence="4" id="KW-1185">Reference proteome</keyword>